<dbReference type="RefSeq" id="WP_125213531.1">
    <property type="nucleotide sequence ID" value="NZ_PDES01000006.1"/>
</dbReference>
<evidence type="ECO:0000313" key="2">
    <source>
        <dbReference type="EMBL" id="RRQ86144.1"/>
    </source>
</evidence>
<gene>
    <name evidence="2" type="ORF">CQW44_14555</name>
</gene>
<dbReference type="AlphaFoldDB" id="A0A3R8QBE9"/>
<name>A0A3R8QBE9_9ACTN</name>
<reference evidence="2 3" key="1">
    <citation type="submission" date="2017-10" db="EMBL/GenBank/DDBJ databases">
        <title>Draft genome of actinobacteria isolated from guarana (Paullinia cupana (Mart.) Ducke.</title>
        <authorList>
            <person name="Siqueira K.A."/>
            <person name="Liotti R.G."/>
            <person name="Mendes T.A."/>
            <person name="Soares M.A."/>
        </authorList>
    </citation>
    <scope>NUCLEOTIDE SEQUENCE [LARGE SCALE GENOMIC DNA]</scope>
    <source>
        <strain evidence="2 3">199</strain>
    </source>
</reference>
<feature type="region of interest" description="Disordered" evidence="1">
    <location>
        <begin position="39"/>
        <end position="64"/>
    </location>
</feature>
<proteinExistence type="predicted"/>
<accession>A0A3R8QBE9</accession>
<evidence type="ECO:0000256" key="1">
    <source>
        <dbReference type="SAM" id="MobiDB-lite"/>
    </source>
</evidence>
<dbReference type="Proteomes" id="UP000276379">
    <property type="component" value="Unassembled WGS sequence"/>
</dbReference>
<comment type="caution">
    <text evidence="2">The sequence shown here is derived from an EMBL/GenBank/DDBJ whole genome shotgun (WGS) entry which is preliminary data.</text>
</comment>
<dbReference type="EMBL" id="PDES01000006">
    <property type="protein sequence ID" value="RRQ86144.1"/>
    <property type="molecule type" value="Genomic_DNA"/>
</dbReference>
<sequence length="64" mass="6658">MTFGPGHPVHFDIQVPSTTKGVKANRVVFTLRTPGSGIIPGDQEADGKLSVDFGTQIGPVRPGA</sequence>
<organism evidence="2 3">
    <name type="scientific">Streptomyces griseofuscus</name>
    <dbReference type="NCBI Taxonomy" id="146922"/>
    <lineage>
        <taxon>Bacteria</taxon>
        <taxon>Bacillati</taxon>
        <taxon>Actinomycetota</taxon>
        <taxon>Actinomycetes</taxon>
        <taxon>Kitasatosporales</taxon>
        <taxon>Streptomycetaceae</taxon>
        <taxon>Streptomyces</taxon>
    </lineage>
</organism>
<keyword evidence="3" id="KW-1185">Reference proteome</keyword>
<evidence type="ECO:0000313" key="3">
    <source>
        <dbReference type="Proteomes" id="UP000276379"/>
    </source>
</evidence>
<protein>
    <submittedName>
        <fullName evidence="2">Uncharacterized protein</fullName>
    </submittedName>
</protein>